<proteinExistence type="predicted"/>
<protein>
    <submittedName>
        <fullName evidence="2">Superinfection exclusion B family protein</fullName>
    </submittedName>
</protein>
<keyword evidence="2" id="KW-0614">Plasmid</keyword>
<evidence type="ECO:0000256" key="1">
    <source>
        <dbReference type="SAM" id="Phobius"/>
    </source>
</evidence>
<dbReference type="EMBL" id="JAMWMK010000150">
    <property type="protein sequence ID" value="MDC4249384.1"/>
    <property type="molecule type" value="Genomic_DNA"/>
</dbReference>
<dbReference type="Proteomes" id="UP001141166">
    <property type="component" value="Unassembled WGS sequence"/>
</dbReference>
<accession>A0A9X3XUW5</accession>
<sequence length="231" mass="26983">MGDITKIKDLPANITTALEAIVKFSKYLVIPTAVTTFFPDSWLQHMNLLSIKNSTFGMWISVAFWICISVVIIDMLQKLLTILFSIYNSKKLKRDLAKNMESLTKTEKDIVYKIFIYDNYRFNVLEDAAVKKLKNQDIIFHSNMGNQITGFSCGLQPMAREYLNENPNYLEEHAKLCKKSLVTELDKLEKSMSDLYQFDYDSMTKRETIEQLEKKLEEYNNFLENYNNDSK</sequence>
<organism evidence="2 3">
    <name type="scientific">Enterococcus faecium</name>
    <name type="common">Streptococcus faecium</name>
    <dbReference type="NCBI Taxonomy" id="1352"/>
    <lineage>
        <taxon>Bacteria</taxon>
        <taxon>Bacillati</taxon>
        <taxon>Bacillota</taxon>
        <taxon>Bacilli</taxon>
        <taxon>Lactobacillales</taxon>
        <taxon>Enterococcaceae</taxon>
        <taxon>Enterococcus</taxon>
    </lineage>
</organism>
<gene>
    <name evidence="2" type="ORF">M3X98_15775</name>
</gene>
<keyword evidence="1" id="KW-0472">Membrane</keyword>
<keyword evidence="1" id="KW-1133">Transmembrane helix</keyword>
<dbReference type="AlphaFoldDB" id="A0A9X3XUW5"/>
<geneLocation type="plasmid" evidence="2">
    <name>p5</name>
</geneLocation>
<evidence type="ECO:0000313" key="2">
    <source>
        <dbReference type="EMBL" id="MDC4249384.1"/>
    </source>
</evidence>
<reference evidence="2" key="1">
    <citation type="submission" date="2022-05" db="EMBL/GenBank/DDBJ databases">
        <title>Draft genome sequences of Clostridium perfringens strains isolated from Peru.</title>
        <authorList>
            <person name="Hurtado R."/>
            <person name="Lima L."/>
            <person name="Sousa T."/>
            <person name="Jaiswal A.K."/>
            <person name="Tiwari S."/>
            <person name="Maturrano L."/>
            <person name="Brenig B."/>
            <person name="Azevedo V."/>
        </authorList>
    </citation>
    <scope>NUCLEOTIDE SEQUENCE</scope>
    <source>
        <strain evidence="2">CP4</strain>
        <plasmid evidence="2">p5</plasmid>
    </source>
</reference>
<evidence type="ECO:0000313" key="3">
    <source>
        <dbReference type="Proteomes" id="UP001141166"/>
    </source>
</evidence>
<dbReference type="InterPro" id="IPR025982">
    <property type="entry name" value="SieB"/>
</dbReference>
<dbReference type="RefSeq" id="WP_010726524.1">
    <property type="nucleotide sequence ID" value="NZ_JAMWMK010000150.1"/>
</dbReference>
<feature type="transmembrane region" description="Helical" evidence="1">
    <location>
        <begin position="56"/>
        <end position="76"/>
    </location>
</feature>
<comment type="caution">
    <text evidence="2">The sequence shown here is derived from an EMBL/GenBank/DDBJ whole genome shotgun (WGS) entry which is preliminary data.</text>
</comment>
<keyword evidence="1" id="KW-0812">Transmembrane</keyword>
<name>A0A9X3XUW5_ENTFC</name>
<dbReference type="Pfam" id="PF14163">
    <property type="entry name" value="SieB"/>
    <property type="match status" value="1"/>
</dbReference>